<dbReference type="Proteomes" id="UP001194469">
    <property type="component" value="Unassembled WGS sequence"/>
</dbReference>
<sequence length="107" mass="11696">MTGEAGFLGILAKMGMEDCACERKRANFPKFENEGDALAYAKRIATLKPGEIVMFGNQDEDLTTAVYMRPVEGGQRAFVLKLDGDKEVSGTACPWAALWFPDMVKAS</sequence>
<name>A0ABS0J1C0_9BACT</name>
<reference evidence="1 2" key="1">
    <citation type="submission" date="2019-08" db="EMBL/GenBank/DDBJ databases">
        <authorList>
            <person name="Luo N."/>
        </authorList>
    </citation>
    <scope>NUCLEOTIDE SEQUENCE [LARGE SCALE GENOMIC DNA]</scope>
    <source>
        <strain evidence="1 2">NCIMB 9442</strain>
    </source>
</reference>
<accession>A0ABS0J1C0</accession>
<keyword evidence="2" id="KW-1185">Reference proteome</keyword>
<dbReference type="EMBL" id="VRYY01000053">
    <property type="protein sequence ID" value="MBG3875937.1"/>
    <property type="molecule type" value="Genomic_DNA"/>
</dbReference>
<comment type="caution">
    <text evidence="1">The sequence shown here is derived from an EMBL/GenBank/DDBJ whole genome shotgun (WGS) entry which is preliminary data.</text>
</comment>
<dbReference type="RefSeq" id="WP_196608162.1">
    <property type="nucleotide sequence ID" value="NZ_VRYY01000053.1"/>
</dbReference>
<proteinExistence type="predicted"/>
<gene>
    <name evidence="1" type="ORF">FVW20_02570</name>
</gene>
<protein>
    <submittedName>
        <fullName evidence="1">Uncharacterized protein</fullName>
    </submittedName>
</protein>
<evidence type="ECO:0000313" key="2">
    <source>
        <dbReference type="Proteomes" id="UP001194469"/>
    </source>
</evidence>
<organism evidence="1 2">
    <name type="scientific">Nitratidesulfovibrio oxamicus</name>
    <dbReference type="NCBI Taxonomy" id="32016"/>
    <lineage>
        <taxon>Bacteria</taxon>
        <taxon>Pseudomonadati</taxon>
        <taxon>Thermodesulfobacteriota</taxon>
        <taxon>Desulfovibrionia</taxon>
        <taxon>Desulfovibrionales</taxon>
        <taxon>Desulfovibrionaceae</taxon>
        <taxon>Nitratidesulfovibrio</taxon>
    </lineage>
</organism>
<evidence type="ECO:0000313" key="1">
    <source>
        <dbReference type="EMBL" id="MBG3875937.1"/>
    </source>
</evidence>